<evidence type="ECO:0000313" key="2">
    <source>
        <dbReference type="Proteomes" id="UP000887566"/>
    </source>
</evidence>
<evidence type="ECO:0000256" key="1">
    <source>
        <dbReference type="SAM" id="Phobius"/>
    </source>
</evidence>
<sequence>MALRKWSPADQLTLVKSGFVALCLLDTMHWCALIYNEYLPNVWSFYSSWHNVETLYLAVRLTADLIVGMMGVGAALWGRWWLLAVPCLFVQSGFIMSRAIVWIRRGPLPFTPPTSDMVYIAAEFAVPFAWCVCALATINVLRSLRLFQFVPPLDQPPIIMVTVDDKAPDSGAQLMS</sequence>
<dbReference type="WBParaSite" id="PSAMB.scaffold1155size35176.g11419.t1">
    <property type="protein sequence ID" value="PSAMB.scaffold1155size35176.g11419.t1"/>
    <property type="gene ID" value="PSAMB.scaffold1155size35176.g11419"/>
</dbReference>
<feature type="transmembrane region" description="Helical" evidence="1">
    <location>
        <begin position="83"/>
        <end position="103"/>
    </location>
</feature>
<dbReference type="Proteomes" id="UP000887566">
    <property type="component" value="Unplaced"/>
</dbReference>
<feature type="transmembrane region" description="Helical" evidence="1">
    <location>
        <begin position="118"/>
        <end position="141"/>
    </location>
</feature>
<protein>
    <submittedName>
        <fullName evidence="3">Transmembrane protein</fullName>
    </submittedName>
</protein>
<feature type="transmembrane region" description="Helical" evidence="1">
    <location>
        <begin position="12"/>
        <end position="35"/>
    </location>
</feature>
<evidence type="ECO:0000313" key="3">
    <source>
        <dbReference type="WBParaSite" id="PSAMB.scaffold1155size35176.g11419.t1"/>
    </source>
</evidence>
<keyword evidence="1" id="KW-1133">Transmembrane helix</keyword>
<proteinExistence type="predicted"/>
<keyword evidence="1" id="KW-0812">Transmembrane</keyword>
<organism evidence="2 3">
    <name type="scientific">Plectus sambesii</name>
    <dbReference type="NCBI Taxonomy" id="2011161"/>
    <lineage>
        <taxon>Eukaryota</taxon>
        <taxon>Metazoa</taxon>
        <taxon>Ecdysozoa</taxon>
        <taxon>Nematoda</taxon>
        <taxon>Chromadorea</taxon>
        <taxon>Plectida</taxon>
        <taxon>Plectina</taxon>
        <taxon>Plectoidea</taxon>
        <taxon>Plectidae</taxon>
        <taxon>Plectus</taxon>
    </lineage>
</organism>
<reference evidence="3" key="1">
    <citation type="submission" date="2022-11" db="UniProtKB">
        <authorList>
            <consortium name="WormBaseParasite"/>
        </authorList>
    </citation>
    <scope>IDENTIFICATION</scope>
</reference>
<accession>A0A914UPE2</accession>
<keyword evidence="1" id="KW-0472">Membrane</keyword>
<feature type="transmembrane region" description="Helical" evidence="1">
    <location>
        <begin position="55"/>
        <end position="76"/>
    </location>
</feature>
<name>A0A914UPE2_9BILA</name>
<dbReference type="AlphaFoldDB" id="A0A914UPE2"/>
<keyword evidence="2" id="KW-1185">Reference proteome</keyword>